<protein>
    <submittedName>
        <fullName evidence="1">Uncharacterized protein</fullName>
    </submittedName>
</protein>
<evidence type="ECO:0000313" key="2">
    <source>
        <dbReference type="Proteomes" id="UP000291793"/>
    </source>
</evidence>
<dbReference type="Proteomes" id="UP000291793">
    <property type="component" value="Unassembled WGS sequence"/>
</dbReference>
<accession>A0A4R0GUQ7</accession>
<sequence>MCNTIGNYKVFIRNIKTLADINAQIAKNEQFHSPKYYFAKFSLVSNTYSLRNVISFFLHAG</sequence>
<gene>
    <name evidence="1" type="ORF">E0L21_18050</name>
</gene>
<comment type="caution">
    <text evidence="1">The sequence shown here is derived from an EMBL/GenBank/DDBJ whole genome shotgun (WGS) entry which is preliminary data.</text>
</comment>
<proteinExistence type="predicted"/>
<keyword evidence="2" id="KW-1185">Reference proteome</keyword>
<organism evidence="1 2">
    <name type="scientific">Kosakonia quasisacchari</name>
    <dbReference type="NCBI Taxonomy" id="2529380"/>
    <lineage>
        <taxon>Bacteria</taxon>
        <taxon>Pseudomonadati</taxon>
        <taxon>Pseudomonadota</taxon>
        <taxon>Gammaproteobacteria</taxon>
        <taxon>Enterobacterales</taxon>
        <taxon>Enterobacteriaceae</taxon>
        <taxon>Kosakonia</taxon>
    </lineage>
</organism>
<name>A0A4R0GUQ7_9ENTR</name>
<evidence type="ECO:0000313" key="1">
    <source>
        <dbReference type="EMBL" id="TCC01501.1"/>
    </source>
</evidence>
<dbReference type="AlphaFoldDB" id="A0A4R0GUQ7"/>
<dbReference type="EMBL" id="SJOP01000018">
    <property type="protein sequence ID" value="TCC01501.1"/>
    <property type="molecule type" value="Genomic_DNA"/>
</dbReference>
<reference evidence="1 2" key="1">
    <citation type="submission" date="2019-02" db="EMBL/GenBank/DDBJ databases">
        <title>The draft genome of Kosakonia quasisacchari strain WCHKQ120001.</title>
        <authorList>
            <person name="Wang C."/>
            <person name="Feng Y."/>
            <person name="Zong Z."/>
        </authorList>
    </citation>
    <scope>NUCLEOTIDE SEQUENCE [LARGE SCALE GENOMIC DNA]</scope>
    <source>
        <strain evidence="1 2">WCHKQ120001</strain>
    </source>
</reference>